<protein>
    <recommendedName>
        <fullName evidence="4">Integral membrane protein</fullName>
    </recommendedName>
</protein>
<organism evidence="2 3">
    <name type="scientific">Streptomyces axinellae</name>
    <dbReference type="NCBI Taxonomy" id="552788"/>
    <lineage>
        <taxon>Bacteria</taxon>
        <taxon>Bacillati</taxon>
        <taxon>Actinomycetota</taxon>
        <taxon>Actinomycetes</taxon>
        <taxon>Kitasatosporales</taxon>
        <taxon>Streptomycetaceae</taxon>
        <taxon>Streptomyces</taxon>
    </lineage>
</organism>
<accession>A0ABP6C4L4</accession>
<dbReference type="EMBL" id="BAAARJ010000003">
    <property type="protein sequence ID" value="GAA2600892.1"/>
    <property type="molecule type" value="Genomic_DNA"/>
</dbReference>
<dbReference type="Proteomes" id="UP001501447">
    <property type="component" value="Unassembled WGS sequence"/>
</dbReference>
<keyword evidence="1" id="KW-0812">Transmembrane</keyword>
<feature type="transmembrane region" description="Helical" evidence="1">
    <location>
        <begin position="9"/>
        <end position="33"/>
    </location>
</feature>
<evidence type="ECO:0000313" key="2">
    <source>
        <dbReference type="EMBL" id="GAA2600892.1"/>
    </source>
</evidence>
<keyword evidence="3" id="KW-1185">Reference proteome</keyword>
<evidence type="ECO:0000256" key="1">
    <source>
        <dbReference type="SAM" id="Phobius"/>
    </source>
</evidence>
<reference evidence="3" key="1">
    <citation type="journal article" date="2019" name="Int. J. Syst. Evol. Microbiol.">
        <title>The Global Catalogue of Microorganisms (GCM) 10K type strain sequencing project: providing services to taxonomists for standard genome sequencing and annotation.</title>
        <authorList>
            <consortium name="The Broad Institute Genomics Platform"/>
            <consortium name="The Broad Institute Genome Sequencing Center for Infectious Disease"/>
            <person name="Wu L."/>
            <person name="Ma J."/>
        </authorList>
    </citation>
    <scope>NUCLEOTIDE SEQUENCE [LARGE SCALE GENOMIC DNA]</scope>
    <source>
        <strain evidence="3">JCM 16373</strain>
    </source>
</reference>
<proteinExistence type="predicted"/>
<dbReference type="RefSeq" id="WP_344562983.1">
    <property type="nucleotide sequence ID" value="NZ_BAAARJ010000003.1"/>
</dbReference>
<gene>
    <name evidence="2" type="ORF">GCM10009863_12750</name>
</gene>
<sequence>MRSGLSTHILLATPATALSPLVAVIAGVLSWAADGSVPRAVLCGGGALVAWMALSVSLCSALGLLDRSVR</sequence>
<name>A0ABP6C4L4_9ACTN</name>
<evidence type="ECO:0000313" key="3">
    <source>
        <dbReference type="Proteomes" id="UP001501447"/>
    </source>
</evidence>
<feature type="transmembrane region" description="Helical" evidence="1">
    <location>
        <begin position="39"/>
        <end position="65"/>
    </location>
</feature>
<comment type="caution">
    <text evidence="2">The sequence shown here is derived from an EMBL/GenBank/DDBJ whole genome shotgun (WGS) entry which is preliminary data.</text>
</comment>
<keyword evidence="1" id="KW-0472">Membrane</keyword>
<keyword evidence="1" id="KW-1133">Transmembrane helix</keyword>
<evidence type="ECO:0008006" key="4">
    <source>
        <dbReference type="Google" id="ProtNLM"/>
    </source>
</evidence>